<dbReference type="GO" id="GO:0004826">
    <property type="term" value="F:phenylalanine-tRNA ligase activity"/>
    <property type="evidence" value="ECO:0007669"/>
    <property type="project" value="InterPro"/>
</dbReference>
<comment type="cofactor">
    <cofactor evidence="9">
        <name>Zn(2+)</name>
        <dbReference type="ChEBI" id="CHEBI:29105"/>
    </cofactor>
    <text evidence="9">Binds 1 zinc ion per subunit.</text>
</comment>
<dbReference type="NCBIfam" id="NF001100">
    <property type="entry name" value="PRK00133.1"/>
    <property type="match status" value="1"/>
</dbReference>
<keyword evidence="2 9" id="KW-0963">Cytoplasm</keyword>
<dbReference type="GO" id="GO:0003723">
    <property type="term" value="F:RNA binding"/>
    <property type="evidence" value="ECO:0007669"/>
    <property type="project" value="InterPro"/>
</dbReference>
<feature type="binding site" evidence="9">
    <location>
        <position position="336"/>
    </location>
    <ligand>
        <name>ATP</name>
        <dbReference type="ChEBI" id="CHEBI:30616"/>
    </ligand>
</feature>
<keyword evidence="3 9" id="KW-0436">Ligase</keyword>
<dbReference type="InterPro" id="IPR023458">
    <property type="entry name" value="Met-tRNA_ligase_1"/>
</dbReference>
<dbReference type="Pfam" id="PF19303">
    <property type="entry name" value="Anticodon_3"/>
    <property type="match status" value="1"/>
</dbReference>
<dbReference type="SUPFAM" id="SSF52374">
    <property type="entry name" value="Nucleotidylyl transferase"/>
    <property type="match status" value="1"/>
</dbReference>
<dbReference type="InterPro" id="IPR001412">
    <property type="entry name" value="aa-tRNA-synth_I_CS"/>
</dbReference>
<feature type="domain" description="B3/B4 tRNA-binding" evidence="10">
    <location>
        <begin position="618"/>
        <end position="766"/>
    </location>
</feature>
<evidence type="ECO:0000256" key="8">
    <source>
        <dbReference type="ARBA" id="ARBA00047364"/>
    </source>
</evidence>
<dbReference type="SUPFAM" id="SSF56037">
    <property type="entry name" value="PheT/TilS domain"/>
    <property type="match status" value="1"/>
</dbReference>
<dbReference type="SUPFAM" id="SSF47323">
    <property type="entry name" value="Anticodon-binding domain of a subclass of class I aminoacyl-tRNA synthetases"/>
    <property type="match status" value="1"/>
</dbReference>
<dbReference type="FunFam" id="2.20.28.20:FF:000001">
    <property type="entry name" value="Methionine--tRNA ligase"/>
    <property type="match status" value="1"/>
</dbReference>
<reference evidence="11" key="1">
    <citation type="submission" date="2021-03" db="EMBL/GenBank/DDBJ databases">
        <authorList>
            <person name="Jaffe A."/>
        </authorList>
    </citation>
    <scope>NUCLEOTIDE SEQUENCE</scope>
    <source>
        <strain evidence="11">RIFCSPLOWO2_01_FULL_58_19</strain>
    </source>
</reference>
<feature type="binding site" evidence="9">
    <location>
        <position position="157"/>
    </location>
    <ligand>
        <name>Zn(2+)</name>
        <dbReference type="ChEBI" id="CHEBI:29105"/>
    </ligand>
</feature>
<dbReference type="PRINTS" id="PR01041">
    <property type="entry name" value="TRNASYNTHMET"/>
</dbReference>
<dbReference type="PROSITE" id="PS00178">
    <property type="entry name" value="AA_TRNA_LIGASE_I"/>
    <property type="match status" value="1"/>
</dbReference>
<keyword evidence="4 9" id="KW-0547">Nucleotide-binding</keyword>
<dbReference type="CDD" id="cd00814">
    <property type="entry name" value="MetRS_core"/>
    <property type="match status" value="1"/>
</dbReference>
<evidence type="ECO:0000256" key="9">
    <source>
        <dbReference type="HAMAP-Rule" id="MF_00098"/>
    </source>
</evidence>
<dbReference type="CDD" id="cd07957">
    <property type="entry name" value="Anticodon_Ia_Met"/>
    <property type="match status" value="1"/>
</dbReference>
<evidence type="ECO:0000313" key="12">
    <source>
        <dbReference type="Proteomes" id="UP000678237"/>
    </source>
</evidence>
<comment type="catalytic activity">
    <reaction evidence="8 9">
        <text>tRNA(Met) + L-methionine + ATP = L-methionyl-tRNA(Met) + AMP + diphosphate</text>
        <dbReference type="Rhea" id="RHEA:13481"/>
        <dbReference type="Rhea" id="RHEA-COMP:9667"/>
        <dbReference type="Rhea" id="RHEA-COMP:9698"/>
        <dbReference type="ChEBI" id="CHEBI:30616"/>
        <dbReference type="ChEBI" id="CHEBI:33019"/>
        <dbReference type="ChEBI" id="CHEBI:57844"/>
        <dbReference type="ChEBI" id="CHEBI:78442"/>
        <dbReference type="ChEBI" id="CHEBI:78530"/>
        <dbReference type="ChEBI" id="CHEBI:456215"/>
        <dbReference type="EC" id="6.1.1.10"/>
    </reaction>
</comment>
<dbReference type="GO" id="GO:0046872">
    <property type="term" value="F:metal ion binding"/>
    <property type="evidence" value="ECO:0007669"/>
    <property type="project" value="UniProtKB-KW"/>
</dbReference>
<dbReference type="GO" id="GO:0006431">
    <property type="term" value="P:methionyl-tRNA aminoacylation"/>
    <property type="evidence" value="ECO:0007669"/>
    <property type="project" value="UniProtKB-UniRule"/>
</dbReference>
<dbReference type="PANTHER" id="PTHR45765">
    <property type="entry name" value="METHIONINE--TRNA LIGASE"/>
    <property type="match status" value="1"/>
</dbReference>
<dbReference type="PANTHER" id="PTHR45765:SF1">
    <property type="entry name" value="METHIONINE--TRNA LIGASE, CYTOPLASMIC"/>
    <property type="match status" value="1"/>
</dbReference>
<dbReference type="EC" id="6.1.1.10" evidence="9"/>
<evidence type="ECO:0000256" key="4">
    <source>
        <dbReference type="ARBA" id="ARBA00022741"/>
    </source>
</evidence>
<comment type="function">
    <text evidence="9">Is required not only for elongation of protein synthesis but also for the initiation of all mRNA translation through initiator tRNA(fMet) aminoacylation.</text>
</comment>
<organism evidence="11 12">
    <name type="scientific">Candidatus Iainarchaeum sp</name>
    <dbReference type="NCBI Taxonomy" id="3101447"/>
    <lineage>
        <taxon>Archaea</taxon>
        <taxon>Candidatus Iainarchaeota</taxon>
        <taxon>Candidatus Iainarchaeia</taxon>
        <taxon>Candidatus Iainarchaeales</taxon>
        <taxon>Candidatus Iainarchaeaceae</taxon>
        <taxon>Candidatus Iainarchaeum</taxon>
    </lineage>
</organism>
<accession>A0A8T4LDC7</accession>
<feature type="short sequence motif" description="'HIGH' region" evidence="9">
    <location>
        <begin position="12"/>
        <end position="22"/>
    </location>
</feature>
<dbReference type="GO" id="GO:0004825">
    <property type="term" value="F:methionine-tRNA ligase activity"/>
    <property type="evidence" value="ECO:0007669"/>
    <property type="project" value="UniProtKB-UniRule"/>
</dbReference>
<evidence type="ECO:0000256" key="7">
    <source>
        <dbReference type="ARBA" id="ARBA00023146"/>
    </source>
</evidence>
<keyword evidence="7 9" id="KW-0030">Aminoacyl-tRNA synthetase</keyword>
<feature type="binding site" evidence="9">
    <location>
        <position position="144"/>
    </location>
    <ligand>
        <name>Zn(2+)</name>
        <dbReference type="ChEBI" id="CHEBI:29105"/>
    </ligand>
</feature>
<evidence type="ECO:0000313" key="11">
    <source>
        <dbReference type="EMBL" id="MBS3062660.1"/>
    </source>
</evidence>
<dbReference type="SMART" id="SM00873">
    <property type="entry name" value="B3_4"/>
    <property type="match status" value="1"/>
</dbReference>
<dbReference type="HAMAP" id="MF_00098">
    <property type="entry name" value="Met_tRNA_synth_type1"/>
    <property type="match status" value="1"/>
</dbReference>
<comment type="caution">
    <text evidence="11">The sequence shown here is derived from an EMBL/GenBank/DDBJ whole genome shotgun (WGS) entry which is preliminary data.</text>
</comment>
<evidence type="ECO:0000256" key="1">
    <source>
        <dbReference type="ARBA" id="ARBA00004496"/>
    </source>
</evidence>
<keyword evidence="9" id="KW-0479">Metal-binding</keyword>
<name>A0A8T4LDC7_9ARCH</name>
<evidence type="ECO:0000256" key="5">
    <source>
        <dbReference type="ARBA" id="ARBA00022840"/>
    </source>
</evidence>
<protein>
    <recommendedName>
        <fullName evidence="9">Methionine--tRNA ligase</fullName>
        <ecNumber evidence="9">6.1.1.10</ecNumber>
    </recommendedName>
    <alternativeName>
        <fullName evidence="9">Methionyl-tRNA synthetase</fullName>
        <shortName evidence="9">MetRS</shortName>
    </alternativeName>
</protein>
<evidence type="ECO:0000256" key="2">
    <source>
        <dbReference type="ARBA" id="ARBA00022490"/>
    </source>
</evidence>
<keyword evidence="6 9" id="KW-0648">Protein biosynthesis</keyword>
<dbReference type="AlphaFoldDB" id="A0A8T4LDC7"/>
<evidence type="ECO:0000256" key="3">
    <source>
        <dbReference type="ARBA" id="ARBA00022598"/>
    </source>
</evidence>
<dbReference type="Gene3D" id="2.20.28.20">
    <property type="entry name" value="Methionyl-tRNA synthetase, Zn-domain"/>
    <property type="match status" value="1"/>
</dbReference>
<feature type="binding site" evidence="9">
    <location>
        <position position="160"/>
    </location>
    <ligand>
        <name>Zn(2+)</name>
        <dbReference type="ChEBI" id="CHEBI:29105"/>
    </ligand>
</feature>
<feature type="short sequence motif" description="'KMSKS' region" evidence="9">
    <location>
        <begin position="333"/>
        <end position="337"/>
    </location>
</feature>
<dbReference type="InterPro" id="IPR014729">
    <property type="entry name" value="Rossmann-like_a/b/a_fold"/>
</dbReference>
<dbReference type="EMBL" id="JAGVWE010000002">
    <property type="protein sequence ID" value="MBS3062660.1"/>
    <property type="molecule type" value="Genomic_DNA"/>
</dbReference>
<dbReference type="Gene3D" id="3.40.50.620">
    <property type="entry name" value="HUPs"/>
    <property type="match status" value="1"/>
</dbReference>
<keyword evidence="5 9" id="KW-0067">ATP-binding</keyword>
<dbReference type="Pfam" id="PF03483">
    <property type="entry name" value="B3_4"/>
    <property type="match status" value="1"/>
</dbReference>
<evidence type="ECO:0000259" key="10">
    <source>
        <dbReference type="SMART" id="SM00873"/>
    </source>
</evidence>
<dbReference type="InterPro" id="IPR033911">
    <property type="entry name" value="MetRS_core"/>
</dbReference>
<sequence length="773" mass="86930">MNPKILITSALPYVNNVPHLGNLIGCVLSADVFARYCRSRGYDTLYVCGTDEHGTATEIKALEEGLTPKALCDKYYKVHKEIYDWIGCSFDVFGRTSSKVHAETTQEIFRKLAAHGYVSEGSLDQTYCEQCQKFLADRFVLGTCPKCSYPHARGDQCENCGKLLNPTELVNAHCKTCGALPAVRASRHLFLDLDQFAERLAQWSRKRAKEGFWTQTAKGITEAWLKEGLTKRCITRDLKWGVPVPHPGYEDKVFYVWFDAPIGYISITREKRPDWGEWWKNGHENVHLYQFMAKDNVPFHSILFPATLLGTGDHWNLVYHLESIEFLNYESGQFSKSRGIGVFGDSAMQSGVPADVWRFYLVYNRPETSDSEFNWDDFYERVNNDLIANLGNLVNRTLTFAEKFYAGKVPRGEMNPALAKKVKAYAVETAELMEGVKEREALKKVLELSKLGNQFFQVQEPWKKVKTDQAAADDAVYSLLHFVKDLGILISPFLPQTGASIFRQLNLKEAGWADIGKESLKPGHKIGRAQLLFTKLEEKQVDGFRETYSAKTKAASLPEIGFTVSPRAAALGIKARAALVEGVKVKNKHSELRRLTKEKSQEVVGRDMSQNKANNGFKEIYRKVGIQGFVPASERLYEYIRKSGCIPGINTVVDSYNLVAIDTMLIIGAHDANRIKGNVRVDLTKGSERYMPLGKHAPEKIAAGEYAFMDDEKVICRLDVKQCEQTKVDEGTSNLLVYVQGNDATADGELSAALKQACENIVKYNGGKYRLLK</sequence>
<dbReference type="NCBIfam" id="TIGR00398">
    <property type="entry name" value="metG"/>
    <property type="match status" value="1"/>
</dbReference>
<dbReference type="Proteomes" id="UP000678237">
    <property type="component" value="Unassembled WGS sequence"/>
</dbReference>
<dbReference type="Gene3D" id="3.50.40.10">
    <property type="entry name" value="Phenylalanyl-trna Synthetase, Chain B, domain 3"/>
    <property type="match status" value="1"/>
</dbReference>
<reference evidence="11" key="2">
    <citation type="submission" date="2021-05" db="EMBL/GenBank/DDBJ databases">
        <title>Protein family content uncovers lineage relationships and bacterial pathway maintenance mechanisms in DPANN archaea.</title>
        <authorList>
            <person name="Castelle C.J."/>
            <person name="Meheust R."/>
            <person name="Jaffe A.L."/>
            <person name="Seitz K."/>
            <person name="Gong X."/>
            <person name="Baker B.J."/>
            <person name="Banfield J.F."/>
        </authorList>
    </citation>
    <scope>NUCLEOTIDE SEQUENCE</scope>
    <source>
        <strain evidence="11">RIFCSPLOWO2_01_FULL_58_19</strain>
    </source>
</reference>
<dbReference type="InterPro" id="IPR015413">
    <property type="entry name" value="Methionyl/Leucyl_tRNA_Synth"/>
</dbReference>
<comment type="similarity">
    <text evidence="9">Belongs to the class-I aminoacyl-tRNA synthetase family. MetG type 1 subfamily.</text>
</comment>
<evidence type="ECO:0000256" key="6">
    <source>
        <dbReference type="ARBA" id="ARBA00022917"/>
    </source>
</evidence>
<keyword evidence="9" id="KW-0862">Zinc</keyword>
<dbReference type="InterPro" id="IPR005146">
    <property type="entry name" value="B3/B4_tRNA-bd"/>
</dbReference>
<dbReference type="InterPro" id="IPR020825">
    <property type="entry name" value="Phe-tRNA_synthase-like_B3/B4"/>
</dbReference>
<dbReference type="SUPFAM" id="SSF57770">
    <property type="entry name" value="Methionyl-tRNA synthetase (MetRS), Zn-domain"/>
    <property type="match status" value="1"/>
</dbReference>
<dbReference type="GO" id="GO:0005524">
    <property type="term" value="F:ATP binding"/>
    <property type="evidence" value="ECO:0007669"/>
    <property type="project" value="UniProtKB-UniRule"/>
</dbReference>
<dbReference type="GO" id="GO:0005829">
    <property type="term" value="C:cytosol"/>
    <property type="evidence" value="ECO:0007669"/>
    <property type="project" value="TreeGrafter"/>
</dbReference>
<dbReference type="Pfam" id="PF09334">
    <property type="entry name" value="tRNA-synt_1g"/>
    <property type="match status" value="1"/>
</dbReference>
<dbReference type="InterPro" id="IPR009080">
    <property type="entry name" value="tRNAsynth_Ia_anticodon-bd"/>
</dbReference>
<dbReference type="InterPro" id="IPR029038">
    <property type="entry name" value="MetRS_Zn"/>
</dbReference>
<comment type="subcellular location">
    <subcellularLocation>
        <location evidence="1 9">Cytoplasm</location>
    </subcellularLocation>
</comment>
<gene>
    <name evidence="9 11" type="primary">metG</name>
    <name evidence="11" type="ORF">J4203_02200</name>
</gene>
<feature type="binding site" evidence="9">
    <location>
        <position position="147"/>
    </location>
    <ligand>
        <name>Zn(2+)</name>
        <dbReference type="ChEBI" id="CHEBI:29105"/>
    </ligand>
</feature>
<dbReference type="InterPro" id="IPR014758">
    <property type="entry name" value="Met-tRNA_synth"/>
</dbReference>
<dbReference type="Gene3D" id="1.10.730.10">
    <property type="entry name" value="Isoleucyl-tRNA Synthetase, Domain 1"/>
    <property type="match status" value="1"/>
</dbReference>
<dbReference type="InterPro" id="IPR041872">
    <property type="entry name" value="Anticodon_Met"/>
</dbReference>
<proteinExistence type="inferred from homology"/>
<dbReference type="GO" id="GO:0017101">
    <property type="term" value="C:aminoacyl-tRNA synthetase multienzyme complex"/>
    <property type="evidence" value="ECO:0007669"/>
    <property type="project" value="TreeGrafter"/>
</dbReference>